<dbReference type="EMBL" id="JAIWYP010000009">
    <property type="protein sequence ID" value="KAH3774343.1"/>
    <property type="molecule type" value="Genomic_DNA"/>
</dbReference>
<reference evidence="2" key="1">
    <citation type="journal article" date="2019" name="bioRxiv">
        <title>The Genome of the Zebra Mussel, Dreissena polymorpha: A Resource for Invasive Species Research.</title>
        <authorList>
            <person name="McCartney M.A."/>
            <person name="Auch B."/>
            <person name="Kono T."/>
            <person name="Mallez S."/>
            <person name="Zhang Y."/>
            <person name="Obille A."/>
            <person name="Becker A."/>
            <person name="Abrahante J.E."/>
            <person name="Garbe J."/>
            <person name="Badalamenti J.P."/>
            <person name="Herman A."/>
            <person name="Mangelson H."/>
            <person name="Liachko I."/>
            <person name="Sullivan S."/>
            <person name="Sone E.D."/>
            <person name="Koren S."/>
            <person name="Silverstein K.A.T."/>
            <person name="Beckman K.B."/>
            <person name="Gohl D.M."/>
        </authorList>
    </citation>
    <scope>NUCLEOTIDE SEQUENCE</scope>
    <source>
        <strain evidence="2">Duluth1</strain>
        <tissue evidence="2">Whole animal</tissue>
    </source>
</reference>
<evidence type="ECO:0000313" key="3">
    <source>
        <dbReference type="Proteomes" id="UP000828390"/>
    </source>
</evidence>
<keyword evidence="3" id="KW-1185">Reference proteome</keyword>
<dbReference type="AlphaFoldDB" id="A0A9D4E7U0"/>
<protein>
    <submittedName>
        <fullName evidence="2">Uncharacterized protein</fullName>
    </submittedName>
</protein>
<sequence length="113" mass="13404">MHEPVMFYRDSSCMCGEVCEHYLTNKTIVTDIKTKSDESKIAKRKLDDENPETNSPIRTRTKMPKVHDKIRQDKQVDDFKMYLNRLCKCKTFTKLQNEYSEIADDIDEMYVDP</sequence>
<gene>
    <name evidence="2" type="ORF">DPMN_175723</name>
</gene>
<feature type="region of interest" description="Disordered" evidence="1">
    <location>
        <begin position="38"/>
        <end position="69"/>
    </location>
</feature>
<evidence type="ECO:0000256" key="1">
    <source>
        <dbReference type="SAM" id="MobiDB-lite"/>
    </source>
</evidence>
<evidence type="ECO:0000313" key="2">
    <source>
        <dbReference type="EMBL" id="KAH3774343.1"/>
    </source>
</evidence>
<accession>A0A9D4E7U0</accession>
<name>A0A9D4E7U0_DREPO</name>
<proteinExistence type="predicted"/>
<organism evidence="2 3">
    <name type="scientific">Dreissena polymorpha</name>
    <name type="common">Zebra mussel</name>
    <name type="synonym">Mytilus polymorpha</name>
    <dbReference type="NCBI Taxonomy" id="45954"/>
    <lineage>
        <taxon>Eukaryota</taxon>
        <taxon>Metazoa</taxon>
        <taxon>Spiralia</taxon>
        <taxon>Lophotrochozoa</taxon>
        <taxon>Mollusca</taxon>
        <taxon>Bivalvia</taxon>
        <taxon>Autobranchia</taxon>
        <taxon>Heteroconchia</taxon>
        <taxon>Euheterodonta</taxon>
        <taxon>Imparidentia</taxon>
        <taxon>Neoheterodontei</taxon>
        <taxon>Myida</taxon>
        <taxon>Dreissenoidea</taxon>
        <taxon>Dreissenidae</taxon>
        <taxon>Dreissena</taxon>
    </lineage>
</organism>
<reference evidence="2" key="2">
    <citation type="submission" date="2020-11" db="EMBL/GenBank/DDBJ databases">
        <authorList>
            <person name="McCartney M.A."/>
            <person name="Auch B."/>
            <person name="Kono T."/>
            <person name="Mallez S."/>
            <person name="Becker A."/>
            <person name="Gohl D.M."/>
            <person name="Silverstein K.A.T."/>
            <person name="Koren S."/>
            <person name="Bechman K.B."/>
            <person name="Herman A."/>
            <person name="Abrahante J.E."/>
            <person name="Garbe J."/>
        </authorList>
    </citation>
    <scope>NUCLEOTIDE SEQUENCE</scope>
    <source>
        <strain evidence="2">Duluth1</strain>
        <tissue evidence="2">Whole animal</tissue>
    </source>
</reference>
<feature type="compositionally biased region" description="Basic and acidic residues" evidence="1">
    <location>
        <begin position="38"/>
        <end position="48"/>
    </location>
</feature>
<comment type="caution">
    <text evidence="2">The sequence shown here is derived from an EMBL/GenBank/DDBJ whole genome shotgun (WGS) entry which is preliminary data.</text>
</comment>
<dbReference type="Proteomes" id="UP000828390">
    <property type="component" value="Unassembled WGS sequence"/>
</dbReference>